<organism evidence="1">
    <name type="scientific">Salmonella enterica</name>
    <name type="common">Salmonella choleraesuis</name>
    <dbReference type="NCBI Taxonomy" id="28901"/>
    <lineage>
        <taxon>Bacteria</taxon>
        <taxon>Pseudomonadati</taxon>
        <taxon>Pseudomonadota</taxon>
        <taxon>Gammaproteobacteria</taxon>
        <taxon>Enterobacterales</taxon>
        <taxon>Enterobacteriaceae</taxon>
        <taxon>Salmonella</taxon>
    </lineage>
</organism>
<proteinExistence type="predicted"/>
<dbReference type="EMBL" id="MJEL01000061">
    <property type="protein sequence ID" value="OEH95183.1"/>
    <property type="molecule type" value="Genomic_DNA"/>
</dbReference>
<protein>
    <submittedName>
        <fullName evidence="1">Uncharacterized protein</fullName>
    </submittedName>
</protein>
<dbReference type="Proteomes" id="UP000852880">
    <property type="component" value="Unassembled WGS sequence"/>
</dbReference>
<reference evidence="1" key="1">
    <citation type="submission" date="2016-09" db="EMBL/GenBank/DDBJ databases">
        <title>Whole Genome Sequencing of Salmonella enterica subsp. enterica serovar Nottingham.</title>
        <authorList>
            <person name="Zheng J."/>
            <person name="Wang H."/>
        </authorList>
    </citation>
    <scope>NUCLEOTIDE SEQUENCE [LARGE SCALE GENOMIC DNA]</scope>
    <source>
        <strain evidence="1">CFSAN055411</strain>
    </source>
</reference>
<comment type="caution">
    <text evidence="1">The sequence shown here is derived from an EMBL/GenBank/DDBJ whole genome shotgun (WGS) entry which is preliminary data.</text>
</comment>
<sequence>MKFTSGKEDAMSKKTVTGQDLNRWRYDHGFVAGTAAECFGIQKAKWEALVRSDEIITDVRIINIYNMYTLYPETIPVPPSFDYIGLFNELGFSNDMKGKTEFARLFGLSVTGTYRIMDKNSAGRDIEVYAQALRRTGKKGKELLSLMRTVCSMSEKAADAGAKAIAAKNSQKKK</sequence>
<dbReference type="AlphaFoldDB" id="A0A3F3IJW4"/>
<evidence type="ECO:0000313" key="1">
    <source>
        <dbReference type="EMBL" id="OEH95183.1"/>
    </source>
</evidence>
<accession>A0A3F3IJW4</accession>
<name>A0A3F3IJW4_SALER</name>
<gene>
    <name evidence="1" type="ORF">BH006_07050</name>
</gene>